<sequence>MPSDTESPPNPPPAYNNVVAAATNTPAHRTVSTFMNMALTNDTTDDSESDADSESNVPDLVSDDDIPNGHGGNRSQSTTGPVNAMTRNMQALTIASRPLVGRDITPADAFYRFPNRLVHRALQDAIESNAHVGRVRTNIRRLHRGGQYYRATAHARAVHDQLVRDLITHLQRAEHVLQGFLDDHHRYYPRHR</sequence>
<gene>
    <name evidence="2" type="ORF">R3P38DRAFT_2934040</name>
</gene>
<reference evidence="2 3" key="1">
    <citation type="journal article" date="2024" name="J Genomics">
        <title>Draft genome sequencing and assembly of Favolaschia claudopus CIRM-BRFM 2984 isolated from oak limbs.</title>
        <authorList>
            <person name="Navarro D."/>
            <person name="Drula E."/>
            <person name="Chaduli D."/>
            <person name="Cazenave R."/>
            <person name="Ahrendt S."/>
            <person name="Wang J."/>
            <person name="Lipzen A."/>
            <person name="Daum C."/>
            <person name="Barry K."/>
            <person name="Grigoriev I.V."/>
            <person name="Favel A."/>
            <person name="Rosso M.N."/>
            <person name="Martin F."/>
        </authorList>
    </citation>
    <scope>NUCLEOTIDE SEQUENCE [LARGE SCALE GENOMIC DNA]</scope>
    <source>
        <strain evidence="2 3">CIRM-BRFM 2984</strain>
    </source>
</reference>
<feature type="compositionally biased region" description="Polar residues" evidence="1">
    <location>
        <begin position="73"/>
        <end position="82"/>
    </location>
</feature>
<evidence type="ECO:0000313" key="3">
    <source>
        <dbReference type="Proteomes" id="UP001362999"/>
    </source>
</evidence>
<feature type="compositionally biased region" description="Acidic residues" evidence="1">
    <location>
        <begin position="43"/>
        <end position="53"/>
    </location>
</feature>
<evidence type="ECO:0000313" key="2">
    <source>
        <dbReference type="EMBL" id="KAK7029106.1"/>
    </source>
</evidence>
<dbReference type="AlphaFoldDB" id="A0AAW0BS89"/>
<feature type="region of interest" description="Disordered" evidence="1">
    <location>
        <begin position="1"/>
        <end position="22"/>
    </location>
</feature>
<protein>
    <submittedName>
        <fullName evidence="2">Uncharacterized protein</fullName>
    </submittedName>
</protein>
<dbReference type="EMBL" id="JAWWNJ010000027">
    <property type="protein sequence ID" value="KAK7029106.1"/>
    <property type="molecule type" value="Genomic_DNA"/>
</dbReference>
<dbReference type="Proteomes" id="UP001362999">
    <property type="component" value="Unassembled WGS sequence"/>
</dbReference>
<feature type="region of interest" description="Disordered" evidence="1">
    <location>
        <begin position="36"/>
        <end position="82"/>
    </location>
</feature>
<keyword evidence="3" id="KW-1185">Reference proteome</keyword>
<proteinExistence type="predicted"/>
<organism evidence="2 3">
    <name type="scientific">Favolaschia claudopus</name>
    <dbReference type="NCBI Taxonomy" id="2862362"/>
    <lineage>
        <taxon>Eukaryota</taxon>
        <taxon>Fungi</taxon>
        <taxon>Dikarya</taxon>
        <taxon>Basidiomycota</taxon>
        <taxon>Agaricomycotina</taxon>
        <taxon>Agaricomycetes</taxon>
        <taxon>Agaricomycetidae</taxon>
        <taxon>Agaricales</taxon>
        <taxon>Marasmiineae</taxon>
        <taxon>Mycenaceae</taxon>
        <taxon>Favolaschia</taxon>
    </lineage>
</organism>
<accession>A0AAW0BS89</accession>
<comment type="caution">
    <text evidence="2">The sequence shown here is derived from an EMBL/GenBank/DDBJ whole genome shotgun (WGS) entry which is preliminary data.</text>
</comment>
<evidence type="ECO:0000256" key="1">
    <source>
        <dbReference type="SAM" id="MobiDB-lite"/>
    </source>
</evidence>
<name>A0AAW0BS89_9AGAR</name>